<evidence type="ECO:0000256" key="1">
    <source>
        <dbReference type="ARBA" id="ARBA00000085"/>
    </source>
</evidence>
<dbReference type="SMART" id="SM00387">
    <property type="entry name" value="HATPase_c"/>
    <property type="match status" value="1"/>
</dbReference>
<dbReference type="NCBIfam" id="TIGR00229">
    <property type="entry name" value="sensory_box"/>
    <property type="match status" value="1"/>
</dbReference>
<comment type="caution">
    <text evidence="10">The sequence shown here is derived from an EMBL/GenBank/DDBJ whole genome shotgun (WGS) entry which is preliminary data.</text>
</comment>
<dbReference type="Gene3D" id="3.30.565.10">
    <property type="entry name" value="Histidine kinase-like ATPase, C-terminal domain"/>
    <property type="match status" value="1"/>
</dbReference>
<dbReference type="Gene3D" id="1.10.287.130">
    <property type="match status" value="1"/>
</dbReference>
<keyword evidence="3" id="KW-0597">Phosphoprotein</keyword>
<feature type="region of interest" description="Disordered" evidence="7">
    <location>
        <begin position="254"/>
        <end position="277"/>
    </location>
</feature>
<dbReference type="PANTHER" id="PTHR43047">
    <property type="entry name" value="TWO-COMPONENT HISTIDINE PROTEIN KINASE"/>
    <property type="match status" value="1"/>
</dbReference>
<dbReference type="EMBL" id="JBBMQO010000001">
    <property type="protein sequence ID" value="MEM5500079.1"/>
    <property type="molecule type" value="Genomic_DNA"/>
</dbReference>
<evidence type="ECO:0000256" key="3">
    <source>
        <dbReference type="ARBA" id="ARBA00022553"/>
    </source>
</evidence>
<dbReference type="InterPro" id="IPR004358">
    <property type="entry name" value="Sig_transdc_His_kin-like_C"/>
</dbReference>
<dbReference type="InterPro" id="IPR000014">
    <property type="entry name" value="PAS"/>
</dbReference>
<evidence type="ECO:0000256" key="7">
    <source>
        <dbReference type="SAM" id="MobiDB-lite"/>
    </source>
</evidence>
<evidence type="ECO:0000256" key="6">
    <source>
        <dbReference type="SAM" id="Coils"/>
    </source>
</evidence>
<dbReference type="InterPro" id="IPR035965">
    <property type="entry name" value="PAS-like_dom_sf"/>
</dbReference>
<organism evidence="10 11">
    <name type="scientific">Ahrensia kielensis</name>
    <dbReference type="NCBI Taxonomy" id="76980"/>
    <lineage>
        <taxon>Bacteria</taxon>
        <taxon>Pseudomonadati</taxon>
        <taxon>Pseudomonadota</taxon>
        <taxon>Alphaproteobacteria</taxon>
        <taxon>Hyphomicrobiales</taxon>
        <taxon>Ahrensiaceae</taxon>
        <taxon>Ahrensia</taxon>
    </lineage>
</organism>
<dbReference type="EC" id="2.7.13.3" evidence="2"/>
<proteinExistence type="predicted"/>
<dbReference type="InterPro" id="IPR003594">
    <property type="entry name" value="HATPase_dom"/>
</dbReference>
<dbReference type="InterPro" id="IPR013767">
    <property type="entry name" value="PAS_fold"/>
</dbReference>
<evidence type="ECO:0000313" key="11">
    <source>
        <dbReference type="Proteomes" id="UP001477870"/>
    </source>
</evidence>
<evidence type="ECO:0000313" key="10">
    <source>
        <dbReference type="EMBL" id="MEM5500079.1"/>
    </source>
</evidence>
<keyword evidence="4" id="KW-0808">Transferase</keyword>
<sequence length="1100" mass="120557">MSQIPFIDIAVQDAVRDAMLDGKAAIIFDQSVDTIIWANGTAAKMFGYEAIGEFLIAGISPFNTTLRQLKSAAARKPRTPQSILLRITAGMRSDAHHAQLHFISIDGANEDVALLTFDRQNSGDQDALLLDAIAGLEEDGAGAAILGEDGNILVCGPYFKTLDIPTLELFALSDEVLSEEDRLVKRLVLRGEGRTKIAVGIGRLSEEPVRNLLVAMETDIVQTAQPRKAEPPRVIEEIQSPKMQVIESAPPLIDHDNDDDDFAFEDASTSSDEDDDESIVSFEPVFASSHKNQEGFKADFERRPVRFVWKTDVDGRFTEVSEDFGGAVGNNAADLVGRTMKDVAKVFELDTAGEIEASMKRRDTWSGKTVLWPVQSTTLRVPVDLAALPYYNRNREFEGYRGFGIVRLRDFVDDPEQLGLSLSQLHAPEPIEDDVKASPQPIEEDDSNTEDEAAEDLFSGEPPVFQSASISPMRRDSDKVVPLDKHRKERKKIEGLEAGEAEAFKKIGETLGKKADLPSVEIQDHLVGDDDSSNTPSREEDLPLQQVQPFISNNTKNIDQQVEFIEFGDEATASVDVDQSAELEDFDEPAAYQHDEAEQKLAGIGPDELNALPLPLLIVRGETALYGNEAFSRITGFNSVDKLNDIGLSSLFADGYESAGDESAVAKSSITLVAEDGREITTRAHLQIVPWLGHNALMFAFEPLDEHVIDAPRADNSVESVSDKLRSTAFDEVAEMRAILDTATDGVVVIAQDGTVRSINSAASALFGYSNEDVAGKSFSILFANESQRAAMDYLNGFSDYSVASLLNEGREVLARERNGGFLPVFMTIGKLPTSNGFCAVMRDITSWKQTEQALEAAKQEAENASNIKSEFLAKVSHEIRTPLNAIIGFSELMSEERFGPIGNERYKEYLVDINKSGRHVLDMVNDLLDISKIEAGEQDLEFESVILNETVADAISMIQPQANRNRIIVRSSLENRLPSVVADTRSVKQIVLNLLSNAIRFTQSGGQVVVSTNYTASGSVILRIRDTGIGMSSREIETALKPFQQIATRDREHGDGTGLGLPLTRALVHANRAEFEIASEPGRGTSIEITFPPERVLAD</sequence>
<keyword evidence="5" id="KW-0418">Kinase</keyword>
<keyword evidence="11" id="KW-1185">Reference proteome</keyword>
<dbReference type="Proteomes" id="UP001477870">
    <property type="component" value="Unassembled WGS sequence"/>
</dbReference>
<gene>
    <name evidence="10" type="ORF">WNY59_00600</name>
</gene>
<dbReference type="PROSITE" id="PS50109">
    <property type="entry name" value="HIS_KIN"/>
    <property type="match status" value="1"/>
</dbReference>
<evidence type="ECO:0000259" key="8">
    <source>
        <dbReference type="PROSITE" id="PS50109"/>
    </source>
</evidence>
<evidence type="ECO:0000256" key="5">
    <source>
        <dbReference type="ARBA" id="ARBA00022777"/>
    </source>
</evidence>
<dbReference type="InterPro" id="IPR003661">
    <property type="entry name" value="HisK_dim/P_dom"/>
</dbReference>
<dbReference type="PROSITE" id="PS50112">
    <property type="entry name" value="PAS"/>
    <property type="match status" value="1"/>
</dbReference>
<dbReference type="InterPro" id="IPR005467">
    <property type="entry name" value="His_kinase_dom"/>
</dbReference>
<dbReference type="SUPFAM" id="SSF47384">
    <property type="entry name" value="Homodimeric domain of signal transducing histidine kinase"/>
    <property type="match status" value="1"/>
</dbReference>
<dbReference type="CDD" id="cd00082">
    <property type="entry name" value="HisKA"/>
    <property type="match status" value="1"/>
</dbReference>
<name>A0ABU9T1S4_9HYPH</name>
<evidence type="ECO:0000256" key="2">
    <source>
        <dbReference type="ARBA" id="ARBA00012438"/>
    </source>
</evidence>
<accession>A0ABU9T1S4</accession>
<dbReference type="CDD" id="cd00130">
    <property type="entry name" value="PAS"/>
    <property type="match status" value="1"/>
</dbReference>
<feature type="domain" description="PAS" evidence="9">
    <location>
        <begin position="732"/>
        <end position="778"/>
    </location>
</feature>
<dbReference type="Pfam" id="PF02518">
    <property type="entry name" value="HATPase_c"/>
    <property type="match status" value="1"/>
</dbReference>
<evidence type="ECO:0000259" key="9">
    <source>
        <dbReference type="PROSITE" id="PS50112"/>
    </source>
</evidence>
<feature type="compositionally biased region" description="Basic and acidic residues" evidence="7">
    <location>
        <begin position="473"/>
        <end position="484"/>
    </location>
</feature>
<feature type="compositionally biased region" description="Acidic residues" evidence="7">
    <location>
        <begin position="442"/>
        <end position="455"/>
    </location>
</feature>
<dbReference type="Pfam" id="PF00512">
    <property type="entry name" value="HisKA"/>
    <property type="match status" value="1"/>
</dbReference>
<dbReference type="RefSeq" id="WP_342846027.1">
    <property type="nucleotide sequence ID" value="NZ_JBBMQO010000001.1"/>
</dbReference>
<comment type="catalytic activity">
    <reaction evidence="1">
        <text>ATP + protein L-histidine = ADP + protein N-phospho-L-histidine.</text>
        <dbReference type="EC" id="2.7.13.3"/>
    </reaction>
</comment>
<dbReference type="InterPro" id="IPR036097">
    <property type="entry name" value="HisK_dim/P_sf"/>
</dbReference>
<reference evidence="10 11" key="1">
    <citation type="submission" date="2024-03" db="EMBL/GenBank/DDBJ databases">
        <title>Community enrichment and isolation of bacterial strains for fucoidan degradation.</title>
        <authorList>
            <person name="Sichert A."/>
        </authorList>
    </citation>
    <scope>NUCLEOTIDE SEQUENCE [LARGE SCALE GENOMIC DNA]</scope>
    <source>
        <strain evidence="10 11">AS62</strain>
    </source>
</reference>
<dbReference type="Pfam" id="PF00989">
    <property type="entry name" value="PAS"/>
    <property type="match status" value="1"/>
</dbReference>
<dbReference type="Gene3D" id="3.30.450.20">
    <property type="entry name" value="PAS domain"/>
    <property type="match status" value="1"/>
</dbReference>
<protein>
    <recommendedName>
        <fullName evidence="2">histidine kinase</fullName>
        <ecNumber evidence="2">2.7.13.3</ecNumber>
    </recommendedName>
</protein>
<dbReference type="SUPFAM" id="SSF55785">
    <property type="entry name" value="PYP-like sensor domain (PAS domain)"/>
    <property type="match status" value="1"/>
</dbReference>
<keyword evidence="6" id="KW-0175">Coiled coil</keyword>
<dbReference type="SUPFAM" id="SSF55874">
    <property type="entry name" value="ATPase domain of HSP90 chaperone/DNA topoisomerase II/histidine kinase"/>
    <property type="match status" value="1"/>
</dbReference>
<dbReference type="Pfam" id="PF13188">
    <property type="entry name" value="PAS_8"/>
    <property type="match status" value="1"/>
</dbReference>
<dbReference type="SMART" id="SM00388">
    <property type="entry name" value="HisKA"/>
    <property type="match status" value="1"/>
</dbReference>
<dbReference type="InterPro" id="IPR036890">
    <property type="entry name" value="HATPase_C_sf"/>
</dbReference>
<dbReference type="PRINTS" id="PR00344">
    <property type="entry name" value="BCTRLSENSOR"/>
</dbReference>
<feature type="coiled-coil region" evidence="6">
    <location>
        <begin position="845"/>
        <end position="875"/>
    </location>
</feature>
<dbReference type="SMART" id="SM00091">
    <property type="entry name" value="PAS"/>
    <property type="match status" value="1"/>
</dbReference>
<feature type="region of interest" description="Disordered" evidence="7">
    <location>
        <begin position="422"/>
        <end position="484"/>
    </location>
</feature>
<feature type="domain" description="Histidine kinase" evidence="8">
    <location>
        <begin position="875"/>
        <end position="1096"/>
    </location>
</feature>
<dbReference type="PANTHER" id="PTHR43047:SF72">
    <property type="entry name" value="OSMOSENSING HISTIDINE PROTEIN KINASE SLN1"/>
    <property type="match status" value="1"/>
</dbReference>
<evidence type="ECO:0000256" key="4">
    <source>
        <dbReference type="ARBA" id="ARBA00022679"/>
    </source>
</evidence>